<gene>
    <name evidence="1" type="ORF">ACFTOW_11370</name>
</gene>
<sequence>MPQPTAADGSTRLIGVEIEFGGLPEDRVAQIVTDTLGGAAQQGDGPFWTVTDSAIGKVEVYLDTALRKAQRTALRDELLRLGREVIPVELVTEPLDMDGMAHLQTLVEALRDAGAMGSGAGLAYGFGIHFNVQIASDDVADIRRPLLAYALIEDWLRDSMPIDDTRHVLPFTDPYPTSFVRALVKAGQVGLSDLIAIYLDHCPSRNFGLDMLPVFAHLAPERVKGALGEATSARPTFHFRLPDCRIDEAEWGLPDEWLRWVTVERVAQDDALLARLANAWQDGHGSITLSREPWATRCGEILHRAGISA</sequence>
<evidence type="ECO:0000313" key="1">
    <source>
        <dbReference type="EMBL" id="MFD1510001.1"/>
    </source>
</evidence>
<protein>
    <submittedName>
        <fullName evidence="1">Amidoligase family protein</fullName>
    </submittedName>
</protein>
<keyword evidence="2" id="KW-1185">Reference proteome</keyword>
<accession>A0ABW4EIJ0</accession>
<dbReference type="Proteomes" id="UP001597186">
    <property type="component" value="Unassembled WGS sequence"/>
</dbReference>
<evidence type="ECO:0000313" key="2">
    <source>
        <dbReference type="Proteomes" id="UP001597186"/>
    </source>
</evidence>
<dbReference type="Pfam" id="PF12224">
    <property type="entry name" value="Amidoligase_2"/>
    <property type="match status" value="1"/>
</dbReference>
<dbReference type="EMBL" id="JBHUDD010000058">
    <property type="protein sequence ID" value="MFD1510001.1"/>
    <property type="molecule type" value="Genomic_DNA"/>
</dbReference>
<dbReference type="RefSeq" id="WP_379915724.1">
    <property type="nucleotide sequence ID" value="NZ_JBHUDD010000058.1"/>
</dbReference>
<name>A0ABW4EIJ0_9RHOB</name>
<reference evidence="2" key="1">
    <citation type="journal article" date="2019" name="Int. J. Syst. Evol. Microbiol.">
        <title>The Global Catalogue of Microorganisms (GCM) 10K type strain sequencing project: providing services to taxonomists for standard genome sequencing and annotation.</title>
        <authorList>
            <consortium name="The Broad Institute Genomics Platform"/>
            <consortium name="The Broad Institute Genome Sequencing Center for Infectious Disease"/>
            <person name="Wu L."/>
            <person name="Ma J."/>
        </authorList>
    </citation>
    <scope>NUCLEOTIDE SEQUENCE [LARGE SCALE GENOMIC DNA]</scope>
    <source>
        <strain evidence="2">CGMCC 1.12477</strain>
    </source>
</reference>
<organism evidence="1 2">
    <name type="scientific">Lacimonas salitolerans</name>
    <dbReference type="NCBI Taxonomy" id="1323750"/>
    <lineage>
        <taxon>Bacteria</taxon>
        <taxon>Pseudomonadati</taxon>
        <taxon>Pseudomonadota</taxon>
        <taxon>Alphaproteobacteria</taxon>
        <taxon>Rhodobacterales</taxon>
        <taxon>Paracoccaceae</taxon>
        <taxon>Lacimonas</taxon>
    </lineage>
</organism>
<proteinExistence type="predicted"/>
<dbReference type="InterPro" id="IPR022025">
    <property type="entry name" value="Amidoligase_2"/>
</dbReference>
<comment type="caution">
    <text evidence="1">The sequence shown here is derived from an EMBL/GenBank/DDBJ whole genome shotgun (WGS) entry which is preliminary data.</text>
</comment>